<name>A0A2S5A1J3_9SPHI</name>
<organism evidence="8 9">
    <name type="scientific">Solitalea longa</name>
    <dbReference type="NCBI Taxonomy" id="2079460"/>
    <lineage>
        <taxon>Bacteria</taxon>
        <taxon>Pseudomonadati</taxon>
        <taxon>Bacteroidota</taxon>
        <taxon>Sphingobacteriia</taxon>
        <taxon>Sphingobacteriales</taxon>
        <taxon>Sphingobacteriaceae</taxon>
        <taxon>Solitalea</taxon>
    </lineage>
</organism>
<keyword evidence="4" id="KW-0411">Iron-sulfur</keyword>
<reference evidence="8 9" key="1">
    <citation type="submission" date="2018-01" db="EMBL/GenBank/DDBJ databases">
        <authorList>
            <person name="Gaut B.S."/>
            <person name="Morton B.R."/>
            <person name="Clegg M.T."/>
            <person name="Duvall M.R."/>
        </authorList>
    </citation>
    <scope>NUCLEOTIDE SEQUENCE [LARGE SCALE GENOMIC DNA]</scope>
    <source>
        <strain evidence="8 9">HR-AV</strain>
    </source>
</reference>
<evidence type="ECO:0000313" key="8">
    <source>
        <dbReference type="EMBL" id="POY36425.1"/>
    </source>
</evidence>
<accession>A0A2S5A1J3</accession>
<evidence type="ECO:0000256" key="5">
    <source>
        <dbReference type="ARBA" id="ARBA00023157"/>
    </source>
</evidence>
<keyword evidence="5" id="KW-1015">Disulfide bond</keyword>
<dbReference type="OrthoDB" id="165343at2"/>
<sequence length="148" mass="16246">MKRSEFILKTCIACLAGPSLASALASCNTVHYTSGLMSANGLSVPMSEFLDVKKGANVYRSYLLVKNDALQFPICVYRLNEQEYSALWLQCTHAGAEVQVAGDSLHCPGHGSEFDKKGTVTQGPAEENLRKFPVSIMNDQLFIDLRKK</sequence>
<feature type="domain" description="Rieske" evidence="7">
    <location>
        <begin position="55"/>
        <end position="143"/>
    </location>
</feature>
<dbReference type="CDD" id="cd03467">
    <property type="entry name" value="Rieske"/>
    <property type="match status" value="1"/>
</dbReference>
<evidence type="ECO:0000256" key="1">
    <source>
        <dbReference type="ARBA" id="ARBA00022714"/>
    </source>
</evidence>
<dbReference type="PROSITE" id="PS51296">
    <property type="entry name" value="RIESKE"/>
    <property type="match status" value="1"/>
</dbReference>
<evidence type="ECO:0000256" key="3">
    <source>
        <dbReference type="ARBA" id="ARBA00023004"/>
    </source>
</evidence>
<feature type="signal peptide" evidence="6">
    <location>
        <begin position="1"/>
        <end position="25"/>
    </location>
</feature>
<protein>
    <submittedName>
        <fullName evidence="8">(2Fe-2S)-binding protein</fullName>
    </submittedName>
</protein>
<comment type="caution">
    <text evidence="8">The sequence shown here is derived from an EMBL/GenBank/DDBJ whole genome shotgun (WGS) entry which is preliminary data.</text>
</comment>
<dbReference type="Gene3D" id="2.102.10.10">
    <property type="entry name" value="Rieske [2Fe-2S] iron-sulphur domain"/>
    <property type="match status" value="1"/>
</dbReference>
<keyword evidence="2" id="KW-0479">Metal-binding</keyword>
<dbReference type="PROSITE" id="PS51257">
    <property type="entry name" value="PROKAR_LIPOPROTEIN"/>
    <property type="match status" value="1"/>
</dbReference>
<dbReference type="GO" id="GO:0051537">
    <property type="term" value="F:2 iron, 2 sulfur cluster binding"/>
    <property type="evidence" value="ECO:0007669"/>
    <property type="project" value="UniProtKB-KW"/>
</dbReference>
<dbReference type="RefSeq" id="WP_103789342.1">
    <property type="nucleotide sequence ID" value="NZ_PQVF01000007.1"/>
</dbReference>
<keyword evidence="3" id="KW-0408">Iron</keyword>
<dbReference type="GO" id="GO:0046872">
    <property type="term" value="F:metal ion binding"/>
    <property type="evidence" value="ECO:0007669"/>
    <property type="project" value="UniProtKB-KW"/>
</dbReference>
<evidence type="ECO:0000256" key="2">
    <source>
        <dbReference type="ARBA" id="ARBA00022723"/>
    </source>
</evidence>
<gene>
    <name evidence="8" type="ORF">C3K47_11820</name>
</gene>
<keyword evidence="1" id="KW-0001">2Fe-2S</keyword>
<dbReference type="InterPro" id="IPR014349">
    <property type="entry name" value="Rieske_Fe-S_prot"/>
</dbReference>
<keyword evidence="9" id="KW-1185">Reference proteome</keyword>
<dbReference type="PANTHER" id="PTHR10134">
    <property type="entry name" value="CYTOCHROME B-C1 COMPLEX SUBUNIT RIESKE, MITOCHONDRIAL"/>
    <property type="match status" value="1"/>
</dbReference>
<proteinExistence type="predicted"/>
<dbReference type="Proteomes" id="UP000236893">
    <property type="component" value="Unassembled WGS sequence"/>
</dbReference>
<dbReference type="Pfam" id="PF00355">
    <property type="entry name" value="Rieske"/>
    <property type="match status" value="1"/>
</dbReference>
<dbReference type="InterPro" id="IPR017941">
    <property type="entry name" value="Rieske_2Fe-2S"/>
</dbReference>
<dbReference type="SUPFAM" id="SSF50022">
    <property type="entry name" value="ISP domain"/>
    <property type="match status" value="1"/>
</dbReference>
<dbReference type="AlphaFoldDB" id="A0A2S5A1J3"/>
<feature type="chain" id="PRO_5015391896" evidence="6">
    <location>
        <begin position="26"/>
        <end position="148"/>
    </location>
</feature>
<evidence type="ECO:0000256" key="4">
    <source>
        <dbReference type="ARBA" id="ARBA00023014"/>
    </source>
</evidence>
<evidence type="ECO:0000256" key="6">
    <source>
        <dbReference type="SAM" id="SignalP"/>
    </source>
</evidence>
<evidence type="ECO:0000259" key="7">
    <source>
        <dbReference type="PROSITE" id="PS51296"/>
    </source>
</evidence>
<dbReference type="EMBL" id="PQVF01000007">
    <property type="protein sequence ID" value="POY36425.1"/>
    <property type="molecule type" value="Genomic_DNA"/>
</dbReference>
<keyword evidence="6" id="KW-0732">Signal</keyword>
<evidence type="ECO:0000313" key="9">
    <source>
        <dbReference type="Proteomes" id="UP000236893"/>
    </source>
</evidence>
<dbReference type="InterPro" id="IPR036922">
    <property type="entry name" value="Rieske_2Fe-2S_sf"/>
</dbReference>